<proteinExistence type="predicted"/>
<dbReference type="PANTHER" id="PTHR11820">
    <property type="entry name" value="ACYLPYRUVASE"/>
    <property type="match status" value="1"/>
</dbReference>
<dbReference type="GO" id="GO:0046872">
    <property type="term" value="F:metal ion binding"/>
    <property type="evidence" value="ECO:0007669"/>
    <property type="project" value="UniProtKB-KW"/>
</dbReference>
<evidence type="ECO:0000256" key="1">
    <source>
        <dbReference type="ARBA" id="ARBA00022723"/>
    </source>
</evidence>
<dbReference type="HOGENOM" id="CLU_028458_5_2_10"/>
<dbReference type="AlphaFoldDB" id="H6L2A3"/>
<evidence type="ECO:0000259" key="2">
    <source>
        <dbReference type="Pfam" id="PF01557"/>
    </source>
</evidence>
<evidence type="ECO:0000313" key="4">
    <source>
        <dbReference type="Proteomes" id="UP000007519"/>
    </source>
</evidence>
<name>H6L2A3_SAPGL</name>
<dbReference type="STRING" id="984262.SGRA_2010"/>
<dbReference type="OrthoDB" id="9805307at2"/>
<keyword evidence="1" id="KW-0479">Metal-binding</keyword>
<dbReference type="SUPFAM" id="SSF56529">
    <property type="entry name" value="FAH"/>
    <property type="match status" value="1"/>
</dbReference>
<gene>
    <name evidence="3" type="ordered locus">SGRA_2010</name>
</gene>
<protein>
    <submittedName>
        <fullName evidence="3">Fumarylacetoacetate (FAA) hydrolase</fullName>
    </submittedName>
</protein>
<dbReference type="EMBL" id="CP002831">
    <property type="protein sequence ID" value="AFC24741.1"/>
    <property type="molecule type" value="Genomic_DNA"/>
</dbReference>
<dbReference type="GO" id="GO:0018773">
    <property type="term" value="F:acetylpyruvate hydrolase activity"/>
    <property type="evidence" value="ECO:0007669"/>
    <property type="project" value="TreeGrafter"/>
</dbReference>
<dbReference type="Gene3D" id="3.90.850.10">
    <property type="entry name" value="Fumarylacetoacetase-like, C-terminal domain"/>
    <property type="match status" value="1"/>
</dbReference>
<sequence length="204" mass="22863">MKIICIGRNYAEHAAELNNALPKQPLIFMKPSTALLKDGKAFYYPDFSQDIHYELELVIKICRTGKSVAPKFAHKYYEEVGLGIDLTARDLQSKCKEKGHPWEIAKAFDHSAIVGRFLPKAEAQEAEGHYCFELKQDGQSVQQGDSRKMITDIDNLIAYVSKFFSLQKGDLIFTGTPAGVGPIAQGQEYKGFLKGQELLSCEIR</sequence>
<feature type="domain" description="Fumarylacetoacetase-like C-terminal" evidence="2">
    <location>
        <begin position="2"/>
        <end position="203"/>
    </location>
</feature>
<keyword evidence="4" id="KW-1185">Reference proteome</keyword>
<dbReference type="eggNOG" id="COG0179">
    <property type="taxonomic scope" value="Bacteria"/>
</dbReference>
<organism evidence="3 4">
    <name type="scientific">Saprospira grandis (strain Lewin)</name>
    <dbReference type="NCBI Taxonomy" id="984262"/>
    <lineage>
        <taxon>Bacteria</taxon>
        <taxon>Pseudomonadati</taxon>
        <taxon>Bacteroidota</taxon>
        <taxon>Saprospiria</taxon>
        <taxon>Saprospirales</taxon>
        <taxon>Saprospiraceae</taxon>
        <taxon>Saprospira</taxon>
    </lineage>
</organism>
<reference evidence="3 4" key="1">
    <citation type="journal article" date="2012" name="Stand. Genomic Sci.">
        <title>Complete genome sequencing and analysis of Saprospira grandis str. Lewin, a predatory marine bacterium.</title>
        <authorList>
            <person name="Saw J.H."/>
            <person name="Yuryev A."/>
            <person name="Kanbe M."/>
            <person name="Hou S."/>
            <person name="Young A.G."/>
            <person name="Aizawa S."/>
            <person name="Alam M."/>
        </authorList>
    </citation>
    <scope>NUCLEOTIDE SEQUENCE [LARGE SCALE GENOMIC DNA]</scope>
    <source>
        <strain evidence="3 4">Lewin</strain>
    </source>
</reference>
<dbReference type="InterPro" id="IPR036663">
    <property type="entry name" value="Fumarylacetoacetase_C_sf"/>
</dbReference>
<keyword evidence="3" id="KW-0378">Hydrolase</keyword>
<dbReference type="Proteomes" id="UP000007519">
    <property type="component" value="Chromosome"/>
</dbReference>
<dbReference type="RefSeq" id="WP_015692362.1">
    <property type="nucleotide sequence ID" value="NC_016940.1"/>
</dbReference>
<dbReference type="Pfam" id="PF01557">
    <property type="entry name" value="FAA_hydrolase"/>
    <property type="match status" value="1"/>
</dbReference>
<dbReference type="InterPro" id="IPR011234">
    <property type="entry name" value="Fumarylacetoacetase-like_C"/>
</dbReference>
<dbReference type="KEGG" id="sgn:SGRA_2010"/>
<dbReference type="PANTHER" id="PTHR11820:SF7">
    <property type="entry name" value="ACYLPYRUVASE FAHD1, MITOCHONDRIAL"/>
    <property type="match status" value="1"/>
</dbReference>
<evidence type="ECO:0000313" key="3">
    <source>
        <dbReference type="EMBL" id="AFC24741.1"/>
    </source>
</evidence>
<accession>H6L2A3</accession>